<organism evidence="1 2">
    <name type="scientific">Microcystis aeruginosa FD4</name>
    <dbReference type="NCBI Taxonomy" id="2686288"/>
    <lineage>
        <taxon>Bacteria</taxon>
        <taxon>Bacillati</taxon>
        <taxon>Cyanobacteriota</taxon>
        <taxon>Cyanophyceae</taxon>
        <taxon>Oscillatoriophycideae</taxon>
        <taxon>Chroococcales</taxon>
        <taxon>Microcystaceae</taxon>
        <taxon>Microcystis</taxon>
    </lineage>
</organism>
<reference evidence="1 2" key="1">
    <citation type="submission" date="2019-12" db="EMBL/GenBank/DDBJ databases">
        <title>Complete genome sequence of Microcystis aeruginosa strain FD4.</title>
        <authorList>
            <person name="Urakawa H."/>
        </authorList>
    </citation>
    <scope>NUCLEOTIDE SEQUENCE [LARGE SCALE GENOMIC DNA]</scope>
    <source>
        <strain evidence="1 2">FD4</strain>
    </source>
</reference>
<protein>
    <recommendedName>
        <fullName evidence="3">Nif11-type</fullName>
    </recommendedName>
</protein>
<name>A0A857CZG2_MICAE</name>
<dbReference type="EMBL" id="CP046973">
    <property type="protein sequence ID" value="QGZ88585.1"/>
    <property type="molecule type" value="Genomic_DNA"/>
</dbReference>
<dbReference type="AlphaFoldDB" id="A0A857CZG2"/>
<gene>
    <name evidence="1" type="ORF">GQR42_02090</name>
</gene>
<evidence type="ECO:0000313" key="1">
    <source>
        <dbReference type="EMBL" id="QGZ88585.1"/>
    </source>
</evidence>
<dbReference type="RefSeq" id="WP_158198715.1">
    <property type="nucleotide sequence ID" value="NZ_CP046973.1"/>
</dbReference>
<accession>A0A857CZG2</accession>
<evidence type="ECO:0008006" key="3">
    <source>
        <dbReference type="Google" id="ProtNLM"/>
    </source>
</evidence>
<evidence type="ECO:0000313" key="2">
    <source>
        <dbReference type="Proteomes" id="UP000438345"/>
    </source>
</evidence>
<sequence>MSFDRTPNFTEKLATDPDFRLKVLDEIANDDELKDLTEEDLKAIVGGWLNIHLYGSPYPRDWFLNINIG</sequence>
<proteinExistence type="predicted"/>
<dbReference type="Proteomes" id="UP000438345">
    <property type="component" value="Chromosome"/>
</dbReference>